<organism evidence="2 3">
    <name type="scientific">Botryosphaeria dothidea</name>
    <dbReference type="NCBI Taxonomy" id="55169"/>
    <lineage>
        <taxon>Eukaryota</taxon>
        <taxon>Fungi</taxon>
        <taxon>Dikarya</taxon>
        <taxon>Ascomycota</taxon>
        <taxon>Pezizomycotina</taxon>
        <taxon>Dothideomycetes</taxon>
        <taxon>Dothideomycetes incertae sedis</taxon>
        <taxon>Botryosphaeriales</taxon>
        <taxon>Botryosphaeriaceae</taxon>
        <taxon>Botryosphaeria</taxon>
    </lineage>
</organism>
<gene>
    <name evidence="2" type="ORF">GTA08_BOTSDO04267</name>
</gene>
<feature type="compositionally biased region" description="Low complexity" evidence="1">
    <location>
        <begin position="36"/>
        <end position="61"/>
    </location>
</feature>
<feature type="compositionally biased region" description="Low complexity" evidence="1">
    <location>
        <begin position="98"/>
        <end position="109"/>
    </location>
</feature>
<sequence>MSANPHYKSPPTSNHSQSTRPMAASSSSPSTRTGLPTPAASPQTHSSASSPSPSVSSVATANQPRRMHNMSISSILSPDDAGATSCHQPQDPASETPSSSVYSSGSRGSVAEDQNSTQVFTWNEDPKKIDDMLRSLNPDSPEWVVWKDWADFLAEEKENQAREQRAAAAAAAAAQGTG</sequence>
<accession>A0A8H4IW91</accession>
<feature type="region of interest" description="Disordered" evidence="1">
    <location>
        <begin position="1"/>
        <end position="123"/>
    </location>
</feature>
<evidence type="ECO:0000313" key="3">
    <source>
        <dbReference type="Proteomes" id="UP000572817"/>
    </source>
</evidence>
<feature type="compositionally biased region" description="Polar residues" evidence="1">
    <location>
        <begin position="112"/>
        <end position="121"/>
    </location>
</feature>
<dbReference type="Proteomes" id="UP000572817">
    <property type="component" value="Unassembled WGS sequence"/>
</dbReference>
<dbReference type="OrthoDB" id="3945238at2759"/>
<feature type="compositionally biased region" description="Polar residues" evidence="1">
    <location>
        <begin position="10"/>
        <end position="34"/>
    </location>
</feature>
<keyword evidence="3" id="KW-1185">Reference proteome</keyword>
<protein>
    <submittedName>
        <fullName evidence="2">Uncharacterized protein</fullName>
    </submittedName>
</protein>
<evidence type="ECO:0000256" key="1">
    <source>
        <dbReference type="SAM" id="MobiDB-lite"/>
    </source>
</evidence>
<proteinExistence type="predicted"/>
<name>A0A8H4IW91_9PEZI</name>
<evidence type="ECO:0000313" key="2">
    <source>
        <dbReference type="EMBL" id="KAF4308765.1"/>
    </source>
</evidence>
<reference evidence="2" key="1">
    <citation type="submission" date="2020-04" db="EMBL/GenBank/DDBJ databases">
        <title>Genome Assembly and Annotation of Botryosphaeria dothidea sdau 11-99, a Latent Pathogen of Apple Fruit Ring Rot in China.</title>
        <authorList>
            <person name="Yu C."/>
            <person name="Diao Y."/>
            <person name="Lu Q."/>
            <person name="Zhao J."/>
            <person name="Cui S."/>
            <person name="Peng C."/>
            <person name="He B."/>
            <person name="Liu H."/>
        </authorList>
    </citation>
    <scope>NUCLEOTIDE SEQUENCE [LARGE SCALE GENOMIC DNA]</scope>
    <source>
        <strain evidence="2">Sdau11-99</strain>
    </source>
</reference>
<dbReference type="EMBL" id="WWBZ02000022">
    <property type="protein sequence ID" value="KAF4308765.1"/>
    <property type="molecule type" value="Genomic_DNA"/>
</dbReference>
<feature type="compositionally biased region" description="Polar residues" evidence="1">
    <location>
        <begin position="85"/>
        <end position="97"/>
    </location>
</feature>
<comment type="caution">
    <text evidence="2">The sequence shown here is derived from an EMBL/GenBank/DDBJ whole genome shotgun (WGS) entry which is preliminary data.</text>
</comment>
<dbReference type="AlphaFoldDB" id="A0A8H4IW91"/>